<name>A0A2H1I3A6_9MICO</name>
<dbReference type="EMBL" id="FXZC01000002">
    <property type="protein sequence ID" value="SMX69709.1"/>
    <property type="molecule type" value="Genomic_DNA"/>
</dbReference>
<feature type="compositionally biased region" description="Low complexity" evidence="1">
    <location>
        <begin position="122"/>
        <end position="137"/>
    </location>
</feature>
<sequence>MSTKYRKSAPLPEWRSGSNDSPALSTGAMLGSPLGFSQEYSQGRGNEAEAAPSIHVPKRSKLFDLVDTAKNTPCPICRSKRGSWCRGNLGYPTRIFDDCYLHVMRLEAAILADDSRRSGQSTVVSAVASAGAPPTAQEHTTDRDDEQSGDDRDG</sequence>
<proteinExistence type="predicted"/>
<gene>
    <name evidence="2" type="ORF">BC102111_00782</name>
</gene>
<evidence type="ECO:0000313" key="2">
    <source>
        <dbReference type="EMBL" id="SMX69709.1"/>
    </source>
</evidence>
<evidence type="ECO:0000313" key="3">
    <source>
        <dbReference type="Proteomes" id="UP000234333"/>
    </source>
</evidence>
<evidence type="ECO:0000256" key="1">
    <source>
        <dbReference type="SAM" id="MobiDB-lite"/>
    </source>
</evidence>
<dbReference type="AlphaFoldDB" id="A0A2H1I3A6"/>
<dbReference type="Proteomes" id="UP000234333">
    <property type="component" value="Unassembled WGS sequence"/>
</dbReference>
<accession>A0A2H1I3A6</accession>
<feature type="region of interest" description="Disordered" evidence="1">
    <location>
        <begin position="122"/>
        <end position="154"/>
    </location>
</feature>
<feature type="region of interest" description="Disordered" evidence="1">
    <location>
        <begin position="1"/>
        <end position="53"/>
    </location>
</feature>
<organism evidence="2 3">
    <name type="scientific">Brevibacterium casei CIP 102111</name>
    <dbReference type="NCBI Taxonomy" id="1255625"/>
    <lineage>
        <taxon>Bacteria</taxon>
        <taxon>Bacillati</taxon>
        <taxon>Actinomycetota</taxon>
        <taxon>Actinomycetes</taxon>
        <taxon>Micrococcales</taxon>
        <taxon>Brevibacteriaceae</taxon>
        <taxon>Brevibacterium</taxon>
    </lineage>
</organism>
<protein>
    <submittedName>
        <fullName evidence="2">Uncharacterized protein</fullName>
    </submittedName>
</protein>
<reference evidence="2 3" key="1">
    <citation type="submission" date="2017-03" db="EMBL/GenBank/DDBJ databases">
        <authorList>
            <person name="Afonso C.L."/>
            <person name="Miller P.J."/>
            <person name="Scott M.A."/>
            <person name="Spackman E."/>
            <person name="Goraichik I."/>
            <person name="Dimitrov K.M."/>
            <person name="Suarez D.L."/>
            <person name="Swayne D.E."/>
        </authorList>
    </citation>
    <scope>NUCLEOTIDE SEQUENCE [LARGE SCALE GENOMIC DNA]</scope>
    <source>
        <strain evidence="2 3">CIP 102111</strain>
    </source>
</reference>